<evidence type="ECO:0000313" key="2">
    <source>
        <dbReference type="EMBL" id="QEN03377.1"/>
    </source>
</evidence>
<name>A0A5C1Q7M0_9SPIO</name>
<proteinExistence type="predicted"/>
<reference evidence="2 3" key="1">
    <citation type="submission" date="2019-02" db="EMBL/GenBank/DDBJ databases">
        <authorList>
            <person name="Fomenkov A."/>
            <person name="Dubinina G."/>
            <person name="Grabovich M."/>
            <person name="Vincze T."/>
            <person name="Roberts R.J."/>
        </authorList>
    </citation>
    <scope>NUCLEOTIDE SEQUENCE [LARGE SCALE GENOMIC DNA]</scope>
    <source>
        <strain evidence="2 3">P</strain>
    </source>
</reference>
<dbReference type="Proteomes" id="UP000323824">
    <property type="component" value="Chromosome"/>
</dbReference>
<protein>
    <recommendedName>
        <fullName evidence="4">DNA recombination protein RmuC</fullName>
    </recommendedName>
</protein>
<evidence type="ECO:0008006" key="4">
    <source>
        <dbReference type="Google" id="ProtNLM"/>
    </source>
</evidence>
<reference evidence="2 3" key="2">
    <citation type="submission" date="2019-09" db="EMBL/GenBank/DDBJ databases">
        <title>Complete Genome Sequence and Methylome Analysis of free living Spirochaetas.</title>
        <authorList>
            <person name="Leshcheva N."/>
            <person name="Mikheeva N."/>
        </authorList>
    </citation>
    <scope>NUCLEOTIDE SEQUENCE [LARGE SCALE GENOMIC DNA]</scope>
    <source>
        <strain evidence="2 3">P</strain>
    </source>
</reference>
<dbReference type="AlphaFoldDB" id="A0A5C1Q7M0"/>
<organism evidence="2 3">
    <name type="scientific">Thiospirochaeta perfilievii</name>
    <dbReference type="NCBI Taxonomy" id="252967"/>
    <lineage>
        <taxon>Bacteria</taxon>
        <taxon>Pseudomonadati</taxon>
        <taxon>Spirochaetota</taxon>
        <taxon>Spirochaetia</taxon>
        <taxon>Spirochaetales</taxon>
        <taxon>Spirochaetaceae</taxon>
        <taxon>Thiospirochaeta</taxon>
    </lineage>
</organism>
<keyword evidence="3" id="KW-1185">Reference proteome</keyword>
<feature type="region of interest" description="Disordered" evidence="1">
    <location>
        <begin position="58"/>
        <end position="90"/>
    </location>
</feature>
<dbReference type="RefSeq" id="WP_149566636.1">
    <property type="nucleotide sequence ID" value="NZ_CP035807.1"/>
</dbReference>
<evidence type="ECO:0000313" key="3">
    <source>
        <dbReference type="Proteomes" id="UP000323824"/>
    </source>
</evidence>
<feature type="compositionally biased region" description="Basic and acidic residues" evidence="1">
    <location>
        <begin position="58"/>
        <end position="76"/>
    </location>
</feature>
<evidence type="ECO:0000256" key="1">
    <source>
        <dbReference type="SAM" id="MobiDB-lite"/>
    </source>
</evidence>
<dbReference type="KEGG" id="sper:EW093_01205"/>
<dbReference type="EMBL" id="CP035807">
    <property type="protein sequence ID" value="QEN03377.1"/>
    <property type="molecule type" value="Genomic_DNA"/>
</dbReference>
<gene>
    <name evidence="2" type="ORF">EW093_01205</name>
</gene>
<accession>A0A5C1Q7M0</accession>
<feature type="compositionally biased region" description="Polar residues" evidence="1">
    <location>
        <begin position="77"/>
        <end position="90"/>
    </location>
</feature>
<sequence>MTNILLIVLIVVVITNIILTLTRKVNIDVKPQLRDLEDQITKFDTLLDKTNKDIKEDFRTNREEINDQAKKSREEQASTLNSFKESQSKTITSFQDEFKINTKE</sequence>